<name>A0ABY5H0S8_9GAMM</name>
<evidence type="ECO:0000313" key="1">
    <source>
        <dbReference type="EMBL" id="UTW04970.1"/>
    </source>
</evidence>
<keyword evidence="2" id="KW-1185">Reference proteome</keyword>
<reference evidence="1" key="1">
    <citation type="submission" date="2021-04" db="EMBL/GenBank/DDBJ databases">
        <title>Oceanospirillales bacteria with DddD are important DMSP degraders in coastal seawater.</title>
        <authorList>
            <person name="Liu J."/>
        </authorList>
    </citation>
    <scope>NUCLEOTIDE SEQUENCE</scope>
    <source>
        <strain evidence="1">GY6</strain>
    </source>
</reference>
<dbReference type="Proteomes" id="UP001059950">
    <property type="component" value="Chromosome"/>
</dbReference>
<gene>
    <name evidence="1" type="ORF">KDX31_08225</name>
</gene>
<evidence type="ECO:0000313" key="2">
    <source>
        <dbReference type="Proteomes" id="UP001059950"/>
    </source>
</evidence>
<sequence length="206" mass="23909">MKILSREELLSLEAYAQCRDQFRRQVMTYKTDRKIHLGEHIRLLFEDRATIQYQIQEMLRAERIFEAEAIQEELDTYNPLIPDGTNWKATMMIEYTDTEERREALSRLIGVEDRVWVQVDGYQRVYAVADEDLERENAEKTSSVHFLSFQLTPEMIDSLVQGSSLAMGVDHPQMQVVESIPEKNRLALVKDFADNPAAQLPLSQGN</sequence>
<organism evidence="1 2">
    <name type="scientific">Amphritea atlantica</name>
    <dbReference type="NCBI Taxonomy" id="355243"/>
    <lineage>
        <taxon>Bacteria</taxon>
        <taxon>Pseudomonadati</taxon>
        <taxon>Pseudomonadota</taxon>
        <taxon>Gammaproteobacteria</taxon>
        <taxon>Oceanospirillales</taxon>
        <taxon>Oceanospirillaceae</taxon>
        <taxon>Amphritea</taxon>
    </lineage>
</organism>
<dbReference type="EMBL" id="CP073344">
    <property type="protein sequence ID" value="UTW04970.1"/>
    <property type="molecule type" value="Genomic_DNA"/>
</dbReference>
<protein>
    <submittedName>
        <fullName evidence="1">DUF3501 family protein</fullName>
    </submittedName>
</protein>
<dbReference type="Pfam" id="PF12007">
    <property type="entry name" value="DUF3501"/>
    <property type="match status" value="1"/>
</dbReference>
<accession>A0ABY5H0S8</accession>
<proteinExistence type="predicted"/>
<dbReference type="InterPro" id="IPR021890">
    <property type="entry name" value="DUF3501"/>
</dbReference>